<proteinExistence type="predicted"/>
<reference evidence="1 2" key="1">
    <citation type="submission" date="2012-04" db="EMBL/GenBank/DDBJ databases">
        <authorList>
            <person name="Harkins D.M."/>
            <person name="Madupu R."/>
            <person name="Durkin A.S."/>
            <person name="Torralba M."/>
            <person name="Methe B."/>
            <person name="Sutton G.G."/>
            <person name="Nelson K.E."/>
        </authorList>
    </citation>
    <scope>NUCLEOTIDE SEQUENCE [LARGE SCALE GENOMIC DNA]</scope>
    <source>
        <strain evidence="1 2">VK64</strain>
    </source>
</reference>
<dbReference type="EMBL" id="AJMT01000068">
    <property type="protein sequence ID" value="EIG29459.1"/>
    <property type="molecule type" value="Genomic_DNA"/>
</dbReference>
<name>I2NUE8_NEISI</name>
<accession>I2NUE8</accession>
<gene>
    <name evidence="1" type="ORF">HMPREF1051_2317</name>
</gene>
<comment type="caution">
    <text evidence="1">The sequence shown here is derived from an EMBL/GenBank/DDBJ whole genome shotgun (WGS) entry which is preliminary data.</text>
</comment>
<dbReference type="AlphaFoldDB" id="I2NUE8"/>
<evidence type="ECO:0000313" key="2">
    <source>
        <dbReference type="Proteomes" id="UP000004473"/>
    </source>
</evidence>
<dbReference type="PATRIC" id="fig|1095748.3.peg.921"/>
<sequence>MPKPYSLAHKKAKGRLKTNVHIIKFAFSNSIFIAAAA</sequence>
<dbReference type="Proteomes" id="UP000004473">
    <property type="component" value="Unassembled WGS sequence"/>
</dbReference>
<organism evidence="1 2">
    <name type="scientific">Neisseria sicca VK64</name>
    <dbReference type="NCBI Taxonomy" id="1095748"/>
    <lineage>
        <taxon>Bacteria</taxon>
        <taxon>Pseudomonadati</taxon>
        <taxon>Pseudomonadota</taxon>
        <taxon>Betaproteobacteria</taxon>
        <taxon>Neisseriales</taxon>
        <taxon>Neisseriaceae</taxon>
        <taxon>Neisseria</taxon>
    </lineage>
</organism>
<protein>
    <submittedName>
        <fullName evidence="1">Uncharacterized protein</fullName>
    </submittedName>
</protein>
<evidence type="ECO:0000313" key="1">
    <source>
        <dbReference type="EMBL" id="EIG29459.1"/>
    </source>
</evidence>